<evidence type="ECO:0000256" key="2">
    <source>
        <dbReference type="SAM" id="SignalP"/>
    </source>
</evidence>
<feature type="compositionally biased region" description="Low complexity" evidence="1">
    <location>
        <begin position="537"/>
        <end position="565"/>
    </location>
</feature>
<feature type="signal peptide" evidence="2">
    <location>
        <begin position="1"/>
        <end position="23"/>
    </location>
</feature>
<evidence type="ECO:0000313" key="4">
    <source>
        <dbReference type="Proteomes" id="UP000636479"/>
    </source>
</evidence>
<proteinExistence type="predicted"/>
<evidence type="ECO:0000256" key="1">
    <source>
        <dbReference type="SAM" id="MobiDB-lite"/>
    </source>
</evidence>
<reference evidence="3" key="1">
    <citation type="submission" date="2020-05" db="EMBL/GenBank/DDBJ databases">
        <title>Mycena genomes resolve the evolution of fungal bioluminescence.</title>
        <authorList>
            <person name="Tsai I.J."/>
        </authorList>
    </citation>
    <scope>NUCLEOTIDE SEQUENCE</scope>
    <source>
        <strain evidence="3">171206Taipei</strain>
    </source>
</reference>
<dbReference type="EMBL" id="JACAZF010000004">
    <property type="protein sequence ID" value="KAF7307449.1"/>
    <property type="molecule type" value="Genomic_DNA"/>
</dbReference>
<dbReference type="RefSeq" id="XP_037222468.1">
    <property type="nucleotide sequence ID" value="XM_037362176.1"/>
</dbReference>
<dbReference type="InterPro" id="IPR053216">
    <property type="entry name" value="Appressorial_penetr-assoc"/>
</dbReference>
<feature type="compositionally biased region" description="Basic and acidic residues" evidence="1">
    <location>
        <begin position="566"/>
        <end position="589"/>
    </location>
</feature>
<dbReference type="GeneID" id="59344692"/>
<comment type="caution">
    <text evidence="3">The sequence shown here is derived from an EMBL/GenBank/DDBJ whole genome shotgun (WGS) entry which is preliminary data.</text>
</comment>
<feature type="compositionally biased region" description="Gly residues" evidence="1">
    <location>
        <begin position="152"/>
        <end position="177"/>
    </location>
</feature>
<feature type="chain" id="PRO_5034203068" description="Ribosomal protein s17" evidence="2">
    <location>
        <begin position="24"/>
        <end position="603"/>
    </location>
</feature>
<feature type="compositionally biased region" description="Low complexity" evidence="1">
    <location>
        <begin position="140"/>
        <end position="151"/>
    </location>
</feature>
<dbReference type="AlphaFoldDB" id="A0A8H6WCJ9"/>
<accession>A0A8H6WCJ9</accession>
<feature type="compositionally biased region" description="Basic and acidic residues" evidence="1">
    <location>
        <begin position="517"/>
        <end position="527"/>
    </location>
</feature>
<feature type="compositionally biased region" description="Polar residues" evidence="1">
    <location>
        <begin position="130"/>
        <end position="139"/>
    </location>
</feature>
<protein>
    <recommendedName>
        <fullName evidence="5">Ribosomal protein s17</fullName>
    </recommendedName>
</protein>
<feature type="region of interest" description="Disordered" evidence="1">
    <location>
        <begin position="61"/>
        <end position="177"/>
    </location>
</feature>
<name>A0A8H6WCJ9_9AGAR</name>
<dbReference type="PANTHER" id="PTHR34587">
    <property type="entry name" value="VWFA DOMAIN-CONTAINING PROTEIN"/>
    <property type="match status" value="1"/>
</dbReference>
<keyword evidence="4" id="KW-1185">Reference proteome</keyword>
<feature type="compositionally biased region" description="Low complexity" evidence="1">
    <location>
        <begin position="67"/>
        <end position="78"/>
    </location>
</feature>
<organism evidence="3 4">
    <name type="scientific">Mycena indigotica</name>
    <dbReference type="NCBI Taxonomy" id="2126181"/>
    <lineage>
        <taxon>Eukaryota</taxon>
        <taxon>Fungi</taxon>
        <taxon>Dikarya</taxon>
        <taxon>Basidiomycota</taxon>
        <taxon>Agaricomycotina</taxon>
        <taxon>Agaricomycetes</taxon>
        <taxon>Agaricomycetidae</taxon>
        <taxon>Agaricales</taxon>
        <taxon>Marasmiineae</taxon>
        <taxon>Mycenaceae</taxon>
        <taxon>Mycena</taxon>
    </lineage>
</organism>
<sequence>MMFSKSTFVSLFTLALSASSVSAIPQRGTFDTETFCNTVTLSVSTVIQTKTVEVTKYLTAPGSQATGKNNNGGNSNNNNGGGNSNNNGGGNSNNNNGGGNSNNGGNSNSNNGGGNNNSGGNKGGNGNGNALTTTSISVTATGNNAATQTGKAGNGGGKGGNGNNNGNGNGNGGGKGGNGNANGGNALALQTSLELDPSVVCVNFTDNGQNPPVAGQTASTTSTNNYINFCLDTLSTTPLTNGLQVQTGSCNPAPIGLIPSRDNMPSAKFIFPGNFDTIPANKAFNISMALRGMQAGTFTNAQKTYFAAPQQLNKQGVIIGHTHFVVEALTSLEQTTATDPTKFFFFKGINDAGVNGVLSTPLATGVPPGAYRVCSINTSANHAPAIGPVAQHGSFDDCVYFTATTDPNAVSSVAASGSASALVASASAVASSGVLSSASASALASGVAASSVASASASVAVTGSAAVTGTASTAPVATQTGKGQQQGQGKGQQPEATSSAAVPVASTAKDAPAAGKPADKNDNKPGAKDTVVGGGLKEPVAAASSPAAEAPKASSAAPAVPSPAADKVDAKADTKADAKADAKTDDKEKPKGRRFVRVRSNRM</sequence>
<feature type="compositionally biased region" description="Low complexity" evidence="1">
    <location>
        <begin position="491"/>
        <end position="516"/>
    </location>
</feature>
<evidence type="ECO:0008006" key="5">
    <source>
        <dbReference type="Google" id="ProtNLM"/>
    </source>
</evidence>
<gene>
    <name evidence="3" type="ORF">MIND_00539300</name>
</gene>
<feature type="compositionally biased region" description="Gly residues" evidence="1">
    <location>
        <begin position="79"/>
        <end position="102"/>
    </location>
</feature>
<feature type="region of interest" description="Disordered" evidence="1">
    <location>
        <begin position="476"/>
        <end position="603"/>
    </location>
</feature>
<keyword evidence="2" id="KW-0732">Signal</keyword>
<dbReference type="OrthoDB" id="2336871at2759"/>
<evidence type="ECO:0000313" key="3">
    <source>
        <dbReference type="EMBL" id="KAF7307449.1"/>
    </source>
</evidence>
<feature type="compositionally biased region" description="Basic residues" evidence="1">
    <location>
        <begin position="590"/>
        <end position="603"/>
    </location>
</feature>
<dbReference type="Proteomes" id="UP000636479">
    <property type="component" value="Unassembled WGS sequence"/>
</dbReference>
<feature type="compositionally biased region" description="Gly residues" evidence="1">
    <location>
        <begin position="111"/>
        <end position="127"/>
    </location>
</feature>
<dbReference type="PANTHER" id="PTHR34587:SF2">
    <property type="entry name" value="G-PROTEIN COUPLED RECEPTORS FAMILY 1 PROFILE DOMAIN-CONTAINING PROTEIN"/>
    <property type="match status" value="1"/>
</dbReference>